<dbReference type="STRING" id="746697.Aeqsu_1646"/>
<comment type="catalytic activity">
    <reaction evidence="1">
        <text>ATP + protein L-histidine = ADP + protein N-phospho-L-histidine.</text>
        <dbReference type="EC" id="2.7.13.3"/>
    </reaction>
</comment>
<dbReference type="PROSITE" id="PS50005">
    <property type="entry name" value="TPR"/>
    <property type="match status" value="1"/>
</dbReference>
<dbReference type="InterPro" id="IPR050482">
    <property type="entry name" value="Sensor_HK_TwoCompSys"/>
</dbReference>
<feature type="domain" description="Histidine kinase/HSP90-like ATPase" evidence="8">
    <location>
        <begin position="447"/>
        <end position="527"/>
    </location>
</feature>
<dbReference type="OrthoDB" id="943406at2"/>
<evidence type="ECO:0000256" key="7">
    <source>
        <dbReference type="SAM" id="Phobius"/>
    </source>
</evidence>
<evidence type="ECO:0000256" key="5">
    <source>
        <dbReference type="ARBA" id="ARBA00023012"/>
    </source>
</evidence>
<dbReference type="InterPro" id="IPR011990">
    <property type="entry name" value="TPR-like_helical_dom_sf"/>
</dbReference>
<evidence type="ECO:0000256" key="2">
    <source>
        <dbReference type="ARBA" id="ARBA00012438"/>
    </source>
</evidence>
<gene>
    <name evidence="9" type="ordered locus">Aeqsu_1646</name>
</gene>
<dbReference type="CDD" id="cd16917">
    <property type="entry name" value="HATPase_UhpB-NarQ-NarX-like"/>
    <property type="match status" value="1"/>
</dbReference>
<organism evidence="9 10">
    <name type="scientific">Aequorivita sublithincola (strain DSM 14238 / LMG 21431 / ACAM 643 / 9-3)</name>
    <dbReference type="NCBI Taxonomy" id="746697"/>
    <lineage>
        <taxon>Bacteria</taxon>
        <taxon>Pseudomonadati</taxon>
        <taxon>Bacteroidota</taxon>
        <taxon>Flavobacteriia</taxon>
        <taxon>Flavobacteriales</taxon>
        <taxon>Flavobacteriaceae</taxon>
        <taxon>Aequorivita</taxon>
    </lineage>
</organism>
<accession>I3YVW1</accession>
<dbReference type="InterPro" id="IPR003594">
    <property type="entry name" value="HATPase_dom"/>
</dbReference>
<evidence type="ECO:0000256" key="4">
    <source>
        <dbReference type="ARBA" id="ARBA00022777"/>
    </source>
</evidence>
<dbReference type="Pfam" id="PF13424">
    <property type="entry name" value="TPR_12"/>
    <property type="match status" value="2"/>
</dbReference>
<dbReference type="GO" id="GO:0000160">
    <property type="term" value="P:phosphorelay signal transduction system"/>
    <property type="evidence" value="ECO:0007669"/>
    <property type="project" value="UniProtKB-KW"/>
</dbReference>
<evidence type="ECO:0000256" key="3">
    <source>
        <dbReference type="ARBA" id="ARBA00022679"/>
    </source>
</evidence>
<dbReference type="AlphaFoldDB" id="I3YVW1"/>
<dbReference type="Pfam" id="PF02518">
    <property type="entry name" value="HATPase_c"/>
    <property type="match status" value="1"/>
</dbReference>
<proteinExistence type="predicted"/>
<dbReference type="InterPro" id="IPR019734">
    <property type="entry name" value="TPR_rpt"/>
</dbReference>
<dbReference type="HOGENOM" id="CLU_000445_106_3_10"/>
<name>I3YVW1_AEQSU</name>
<dbReference type="eggNOG" id="COG0457">
    <property type="taxonomic scope" value="Bacteria"/>
</dbReference>
<keyword evidence="4 9" id="KW-0418">Kinase</keyword>
<dbReference type="SUPFAM" id="SSF48452">
    <property type="entry name" value="TPR-like"/>
    <property type="match status" value="2"/>
</dbReference>
<dbReference type="Proteomes" id="UP000006049">
    <property type="component" value="Chromosome"/>
</dbReference>
<keyword evidence="7" id="KW-0812">Transmembrane</keyword>
<dbReference type="RefSeq" id="WP_014782384.1">
    <property type="nucleotide sequence ID" value="NC_018013.1"/>
</dbReference>
<feature type="transmembrane region" description="Helical" evidence="7">
    <location>
        <begin position="314"/>
        <end position="336"/>
    </location>
</feature>
<keyword evidence="3" id="KW-0808">Transferase</keyword>
<keyword evidence="7" id="KW-1133">Transmembrane helix</keyword>
<dbReference type="SMART" id="SM00028">
    <property type="entry name" value="TPR"/>
    <property type="match status" value="5"/>
</dbReference>
<sequence length="529" mass="59497">MIGQYNIDSTTYHYNHIINPQHSSDFPKAITYYTGLKEKHLRDKNTYGAIEDLRMIAIAEFEMGNNFESETAFVDALELIDNSPFADTLVDAKKGLYNQLGRIYRATHRFEECIDAYGNALRFSANQNDSLTLLNNIGNVYMDMGRYKKALEQFDLALIKGGVKENTVSFARLLNNKGVALAKTGESAAALANMQQALALRESKNDMAGKYSSYKSLALYYFDQNDTKQALDYANKAYAVANTMNGLSYLEDALSVFVTMSPDPKIVQFEKITDSIATEKQLAENKNAFMKYNVEKERKNTVAAQLEKEKQKTWTILLLALASVGFVVAVVLYLTIKYKHKQEKVQQVQTTEKRISKKVHDEVANDVYRLMAKLQSKPVGKDEILDDLESIYNKSRDISKENSVVAVENFQEVLSDLLLGYENQQVSVIRRDVGIIDWSTVSDIKKTNLYRVLQELMTNMAKHSNATAVVLNFDQKGKTIAIKYADNGKGCTIKCKNGLQNAESRIAAINGTITFESEPNKGFKATIII</sequence>
<dbReference type="GO" id="GO:0004673">
    <property type="term" value="F:protein histidine kinase activity"/>
    <property type="evidence" value="ECO:0007669"/>
    <property type="project" value="UniProtKB-EC"/>
</dbReference>
<dbReference type="EMBL" id="CP003280">
    <property type="protein sequence ID" value="AFL81129.1"/>
    <property type="molecule type" value="Genomic_DNA"/>
</dbReference>
<keyword evidence="10" id="KW-1185">Reference proteome</keyword>
<dbReference type="PANTHER" id="PTHR24421:SF10">
    <property type="entry name" value="NITRATE_NITRITE SENSOR PROTEIN NARQ"/>
    <property type="match status" value="1"/>
</dbReference>
<evidence type="ECO:0000256" key="1">
    <source>
        <dbReference type="ARBA" id="ARBA00000085"/>
    </source>
</evidence>
<dbReference type="EC" id="2.7.13.3" evidence="2"/>
<dbReference type="SUPFAM" id="SSF55874">
    <property type="entry name" value="ATPase domain of HSP90 chaperone/DNA topoisomerase II/histidine kinase"/>
    <property type="match status" value="1"/>
</dbReference>
<protein>
    <recommendedName>
        <fullName evidence="2">histidine kinase</fullName>
        <ecNumber evidence="2">2.7.13.3</ecNumber>
    </recommendedName>
</protein>
<dbReference type="KEGG" id="asl:Aeqsu_1646"/>
<evidence type="ECO:0000313" key="9">
    <source>
        <dbReference type="EMBL" id="AFL81129.1"/>
    </source>
</evidence>
<dbReference type="PANTHER" id="PTHR24421">
    <property type="entry name" value="NITRATE/NITRITE SENSOR PROTEIN NARX-RELATED"/>
    <property type="match status" value="1"/>
</dbReference>
<dbReference type="eggNOG" id="COG4585">
    <property type="taxonomic scope" value="Bacteria"/>
</dbReference>
<dbReference type="Gene3D" id="3.30.565.10">
    <property type="entry name" value="Histidine kinase-like ATPase, C-terminal domain"/>
    <property type="match status" value="1"/>
</dbReference>
<dbReference type="Gene3D" id="1.25.40.10">
    <property type="entry name" value="Tetratricopeptide repeat domain"/>
    <property type="match status" value="2"/>
</dbReference>
<evidence type="ECO:0000256" key="6">
    <source>
        <dbReference type="PROSITE-ProRule" id="PRU00339"/>
    </source>
</evidence>
<keyword evidence="7" id="KW-0472">Membrane</keyword>
<evidence type="ECO:0000259" key="8">
    <source>
        <dbReference type="Pfam" id="PF02518"/>
    </source>
</evidence>
<evidence type="ECO:0000313" key="10">
    <source>
        <dbReference type="Proteomes" id="UP000006049"/>
    </source>
</evidence>
<keyword evidence="6" id="KW-0802">TPR repeat</keyword>
<feature type="repeat" description="TPR" evidence="6">
    <location>
        <begin position="94"/>
        <end position="127"/>
    </location>
</feature>
<dbReference type="InterPro" id="IPR036890">
    <property type="entry name" value="HATPase_C_sf"/>
</dbReference>
<keyword evidence="5" id="KW-0902">Two-component regulatory system</keyword>
<reference evidence="9 10" key="1">
    <citation type="submission" date="2012-06" db="EMBL/GenBank/DDBJ databases">
        <title>The complete genome of Aequorivita sublithincola DSM 14238.</title>
        <authorList>
            <consortium name="US DOE Joint Genome Institute (JGI-PGF)"/>
            <person name="Lucas S."/>
            <person name="Copeland A."/>
            <person name="Lapidus A."/>
            <person name="Goodwin L."/>
            <person name="Pitluck S."/>
            <person name="Peters L."/>
            <person name="Munk A.C.C."/>
            <person name="Kyrpides N."/>
            <person name="Mavromatis K."/>
            <person name="Pagani I."/>
            <person name="Ivanova N."/>
            <person name="Ovchinnikova G."/>
            <person name="Zeytun A."/>
            <person name="Detter J.C."/>
            <person name="Han C."/>
            <person name="Land M."/>
            <person name="Hauser L."/>
            <person name="Markowitz V."/>
            <person name="Cheng J.-F."/>
            <person name="Hugenholtz P."/>
            <person name="Woyke T."/>
            <person name="Wu D."/>
            <person name="Tindall B."/>
            <person name="Faehnrich R."/>
            <person name="Brambilla E."/>
            <person name="Klenk H.-P."/>
            <person name="Eisen J.A."/>
        </authorList>
    </citation>
    <scope>NUCLEOTIDE SEQUENCE [LARGE SCALE GENOMIC DNA]</scope>
    <source>
        <strain evidence="10">DSM 14238 / LMG 21431 / ACAM 643 / 9-3</strain>
    </source>
</reference>